<protein>
    <submittedName>
        <fullName evidence="1">Uncharacterized protein</fullName>
    </submittedName>
</protein>
<evidence type="ECO:0000313" key="1">
    <source>
        <dbReference type="EMBL" id="KII63099.1"/>
    </source>
</evidence>
<evidence type="ECO:0000313" key="2">
    <source>
        <dbReference type="Proteomes" id="UP000031668"/>
    </source>
</evidence>
<dbReference type="AlphaFoldDB" id="A0A0C2MFE6"/>
<accession>A0A0C2MFE6</accession>
<dbReference type="Proteomes" id="UP000031668">
    <property type="component" value="Unassembled WGS sequence"/>
</dbReference>
<keyword evidence="2" id="KW-1185">Reference proteome</keyword>
<reference evidence="1 2" key="1">
    <citation type="journal article" date="2014" name="Genome Biol. Evol.">
        <title>The genome of the myxosporean Thelohanellus kitauei shows adaptations to nutrient acquisition within its fish host.</title>
        <authorList>
            <person name="Yang Y."/>
            <person name="Xiong J."/>
            <person name="Zhou Z."/>
            <person name="Huo F."/>
            <person name="Miao W."/>
            <person name="Ran C."/>
            <person name="Liu Y."/>
            <person name="Zhang J."/>
            <person name="Feng J."/>
            <person name="Wang M."/>
            <person name="Wang M."/>
            <person name="Wang L."/>
            <person name="Yao B."/>
        </authorList>
    </citation>
    <scope>NUCLEOTIDE SEQUENCE [LARGE SCALE GENOMIC DNA]</scope>
    <source>
        <strain evidence="1">Wuqing</strain>
    </source>
</reference>
<comment type="caution">
    <text evidence="1">The sequence shown here is derived from an EMBL/GenBank/DDBJ whole genome shotgun (WGS) entry which is preliminary data.</text>
</comment>
<gene>
    <name evidence="1" type="ORF">RF11_01846</name>
</gene>
<sequence>MLYFFMMLRLIKKYGLRLRINRFDPKGFRNSNCGSILNKVVHHSLRLSEYPKFVMFTTKISAEKMYKLICLEMYSLANSQLLDKSLFLGTHHNNFTDINPLPCFPTYFPVYLD</sequence>
<organism evidence="1 2">
    <name type="scientific">Thelohanellus kitauei</name>
    <name type="common">Myxosporean</name>
    <dbReference type="NCBI Taxonomy" id="669202"/>
    <lineage>
        <taxon>Eukaryota</taxon>
        <taxon>Metazoa</taxon>
        <taxon>Cnidaria</taxon>
        <taxon>Myxozoa</taxon>
        <taxon>Myxosporea</taxon>
        <taxon>Bivalvulida</taxon>
        <taxon>Platysporina</taxon>
        <taxon>Myxobolidae</taxon>
        <taxon>Thelohanellus</taxon>
    </lineage>
</organism>
<dbReference type="EMBL" id="JWZT01004773">
    <property type="protein sequence ID" value="KII63099.1"/>
    <property type="molecule type" value="Genomic_DNA"/>
</dbReference>
<proteinExistence type="predicted"/>
<name>A0A0C2MFE6_THEKT</name>